<dbReference type="RefSeq" id="WP_193156814.1">
    <property type="nucleotide sequence ID" value="NZ_AQGU01000029.1"/>
</dbReference>
<gene>
    <name evidence="1" type="ORF">PALI_b0136</name>
</gene>
<reference evidence="1 2" key="1">
    <citation type="submission" date="2015-06" db="EMBL/GenBank/DDBJ databases">
        <title>Genome sequence of Pseudoalteromonas aliena.</title>
        <authorList>
            <person name="Xie B.-B."/>
            <person name="Rong J.-C."/>
            <person name="Qin Q.-L."/>
            <person name="Zhang Y.-Z."/>
        </authorList>
    </citation>
    <scope>NUCLEOTIDE SEQUENCE [LARGE SCALE GENOMIC DNA]</scope>
    <source>
        <strain evidence="1 2">SW19</strain>
    </source>
</reference>
<proteinExistence type="predicted"/>
<accession>A0ABR9E3N0</accession>
<dbReference type="Proteomes" id="UP000648482">
    <property type="component" value="Unassembled WGS sequence"/>
</dbReference>
<organism evidence="1 2">
    <name type="scientific">Pseudoalteromonas aliena SW19</name>
    <dbReference type="NCBI Taxonomy" id="1314866"/>
    <lineage>
        <taxon>Bacteria</taxon>
        <taxon>Pseudomonadati</taxon>
        <taxon>Pseudomonadota</taxon>
        <taxon>Gammaproteobacteria</taxon>
        <taxon>Alteromonadales</taxon>
        <taxon>Pseudoalteromonadaceae</taxon>
        <taxon>Pseudoalteromonas</taxon>
    </lineage>
</organism>
<comment type="caution">
    <text evidence="1">The sequence shown here is derived from an EMBL/GenBank/DDBJ whole genome shotgun (WGS) entry which is preliminary data.</text>
</comment>
<keyword evidence="2" id="KW-1185">Reference proteome</keyword>
<protein>
    <submittedName>
        <fullName evidence="1">Uncharacterized protein</fullName>
    </submittedName>
</protein>
<evidence type="ECO:0000313" key="2">
    <source>
        <dbReference type="Proteomes" id="UP000648482"/>
    </source>
</evidence>
<sequence length="59" mass="6712">MLTAEAQLLIIYLFKNCVFTRQQAARLQVRANNEAEFKHFHVGVEPAHGRNAASNYLPI</sequence>
<dbReference type="EMBL" id="AQGU01000029">
    <property type="protein sequence ID" value="MBE0361204.1"/>
    <property type="molecule type" value="Genomic_DNA"/>
</dbReference>
<evidence type="ECO:0000313" key="1">
    <source>
        <dbReference type="EMBL" id="MBE0361204.1"/>
    </source>
</evidence>
<name>A0ABR9E3N0_9GAMM</name>